<feature type="compositionally biased region" description="Polar residues" evidence="1">
    <location>
        <begin position="21"/>
        <end position="31"/>
    </location>
</feature>
<dbReference type="EMBL" id="HACG01010228">
    <property type="protein sequence ID" value="CEK57093.1"/>
    <property type="molecule type" value="Transcribed_RNA"/>
</dbReference>
<accession>A0A0B6YLJ5</accession>
<reference evidence="2" key="1">
    <citation type="submission" date="2014-12" db="EMBL/GenBank/DDBJ databases">
        <title>Insight into the proteome of Arion vulgaris.</title>
        <authorList>
            <person name="Aradska J."/>
            <person name="Bulat T."/>
            <person name="Smidak R."/>
            <person name="Sarate P."/>
            <person name="Gangsoo J."/>
            <person name="Sialana F."/>
            <person name="Bilban M."/>
            <person name="Lubec G."/>
        </authorList>
    </citation>
    <scope>NUCLEOTIDE SEQUENCE</scope>
    <source>
        <tissue evidence="2">Skin</tissue>
    </source>
</reference>
<dbReference type="AlphaFoldDB" id="A0A0B6YLJ5"/>
<proteinExistence type="predicted"/>
<sequence length="69" mass="7274">ATDTLNSSATDKHLPVLSPNRALNATSSQVQMSEYGHKTEIPVFIPPSSTTNAGSDIHQQISSHIGSSL</sequence>
<feature type="region of interest" description="Disordered" evidence="1">
    <location>
        <begin position="1"/>
        <end position="31"/>
    </location>
</feature>
<evidence type="ECO:0000313" key="2">
    <source>
        <dbReference type="EMBL" id="CEK57093.1"/>
    </source>
</evidence>
<organism evidence="2">
    <name type="scientific">Arion vulgaris</name>
    <dbReference type="NCBI Taxonomy" id="1028688"/>
    <lineage>
        <taxon>Eukaryota</taxon>
        <taxon>Metazoa</taxon>
        <taxon>Spiralia</taxon>
        <taxon>Lophotrochozoa</taxon>
        <taxon>Mollusca</taxon>
        <taxon>Gastropoda</taxon>
        <taxon>Heterobranchia</taxon>
        <taxon>Euthyneura</taxon>
        <taxon>Panpulmonata</taxon>
        <taxon>Eupulmonata</taxon>
        <taxon>Stylommatophora</taxon>
        <taxon>Helicina</taxon>
        <taxon>Arionoidea</taxon>
        <taxon>Arionidae</taxon>
        <taxon>Arion</taxon>
    </lineage>
</organism>
<feature type="non-terminal residue" evidence="2">
    <location>
        <position position="1"/>
    </location>
</feature>
<evidence type="ECO:0000256" key="1">
    <source>
        <dbReference type="SAM" id="MobiDB-lite"/>
    </source>
</evidence>
<protein>
    <submittedName>
        <fullName evidence="2">Uncharacterized protein</fullName>
    </submittedName>
</protein>
<gene>
    <name evidence="2" type="primary">ORF29259</name>
</gene>
<feature type="region of interest" description="Disordered" evidence="1">
    <location>
        <begin position="44"/>
        <end position="69"/>
    </location>
</feature>
<feature type="compositionally biased region" description="Low complexity" evidence="1">
    <location>
        <begin position="54"/>
        <end position="69"/>
    </location>
</feature>
<name>A0A0B6YLJ5_9EUPU</name>
<feature type="non-terminal residue" evidence="2">
    <location>
        <position position="69"/>
    </location>
</feature>